<dbReference type="NCBIfam" id="TIGR00757">
    <property type="entry name" value="RNaseEG"/>
    <property type="match status" value="1"/>
</dbReference>
<reference evidence="8 9" key="1">
    <citation type="submission" date="2016-11" db="EMBL/GenBank/DDBJ databases">
        <title>Study of marine rhodopsin-containing bacteria.</title>
        <authorList>
            <person name="Yoshizawa S."/>
            <person name="Kumagai Y."/>
            <person name="Kogure K."/>
        </authorList>
    </citation>
    <scope>NUCLEOTIDE SEQUENCE [LARGE SCALE GENOMIC DNA]</scope>
    <source>
        <strain evidence="8 9">SG-29</strain>
    </source>
</reference>
<feature type="compositionally biased region" description="Basic and acidic residues" evidence="6">
    <location>
        <begin position="473"/>
        <end position="482"/>
    </location>
</feature>
<feature type="compositionally biased region" description="Basic and acidic residues" evidence="6">
    <location>
        <begin position="364"/>
        <end position="385"/>
    </location>
</feature>
<evidence type="ECO:0000256" key="2">
    <source>
        <dbReference type="ARBA" id="ARBA00022723"/>
    </source>
</evidence>
<feature type="compositionally biased region" description="Basic and acidic residues" evidence="6">
    <location>
        <begin position="197"/>
        <end position="211"/>
    </location>
</feature>
<dbReference type="InterPro" id="IPR004659">
    <property type="entry name" value="RNase_E/G"/>
</dbReference>
<dbReference type="GO" id="GO:0003723">
    <property type="term" value="F:RNA binding"/>
    <property type="evidence" value="ECO:0007669"/>
    <property type="project" value="UniProtKB-KW"/>
</dbReference>
<dbReference type="GO" id="GO:0006364">
    <property type="term" value="P:rRNA processing"/>
    <property type="evidence" value="ECO:0007669"/>
    <property type="project" value="TreeGrafter"/>
</dbReference>
<dbReference type="RefSeq" id="WP_218827678.1">
    <property type="nucleotide sequence ID" value="NZ_MQWB01000001.1"/>
</dbReference>
<feature type="domain" description="RNA-binding protein AU-1/Ribonuclease E/G" evidence="7">
    <location>
        <begin position="698"/>
        <end position="969"/>
    </location>
</feature>
<dbReference type="PANTHER" id="PTHR30001:SF0">
    <property type="entry name" value="RIBONUCLEASE G"/>
    <property type="match status" value="1"/>
</dbReference>
<feature type="compositionally biased region" description="Acidic residues" evidence="6">
    <location>
        <begin position="261"/>
        <end position="271"/>
    </location>
</feature>
<feature type="compositionally biased region" description="Basic and acidic residues" evidence="6">
    <location>
        <begin position="570"/>
        <end position="590"/>
    </location>
</feature>
<keyword evidence="9" id="KW-1185">Reference proteome</keyword>
<evidence type="ECO:0000313" key="9">
    <source>
        <dbReference type="Proteomes" id="UP000216446"/>
    </source>
</evidence>
<protein>
    <recommendedName>
        <fullName evidence="7">RNA-binding protein AU-1/Ribonuclease E/G domain-containing protein</fullName>
    </recommendedName>
</protein>
<dbReference type="GO" id="GO:0004540">
    <property type="term" value="F:RNA nuclease activity"/>
    <property type="evidence" value="ECO:0007669"/>
    <property type="project" value="InterPro"/>
</dbReference>
<dbReference type="PANTHER" id="PTHR30001">
    <property type="entry name" value="RIBONUCLEASE"/>
    <property type="match status" value="1"/>
</dbReference>
<accession>A0A259U286</accession>
<dbReference type="Pfam" id="PF10150">
    <property type="entry name" value="RNase_E_G"/>
    <property type="match status" value="1"/>
</dbReference>
<evidence type="ECO:0000256" key="3">
    <source>
        <dbReference type="ARBA" id="ARBA00022801"/>
    </source>
</evidence>
<feature type="region of interest" description="Disordered" evidence="6">
    <location>
        <begin position="996"/>
        <end position="1051"/>
    </location>
</feature>
<dbReference type="SUPFAM" id="SSF50249">
    <property type="entry name" value="Nucleic acid-binding proteins"/>
    <property type="match status" value="1"/>
</dbReference>
<comment type="caution">
    <text evidence="8">The sequence shown here is derived from an EMBL/GenBank/DDBJ whole genome shotgun (WGS) entry which is preliminary data.</text>
</comment>
<dbReference type="EMBL" id="MQWB01000001">
    <property type="protein sequence ID" value="OZC04060.1"/>
    <property type="molecule type" value="Genomic_DNA"/>
</dbReference>
<organism evidence="8 9">
    <name type="scientific">Rubricoccus marinus</name>
    <dbReference type="NCBI Taxonomy" id="716817"/>
    <lineage>
        <taxon>Bacteria</taxon>
        <taxon>Pseudomonadati</taxon>
        <taxon>Rhodothermota</taxon>
        <taxon>Rhodothermia</taxon>
        <taxon>Rhodothermales</taxon>
        <taxon>Rubricoccaceae</taxon>
        <taxon>Rubricoccus</taxon>
    </lineage>
</organism>
<keyword evidence="2" id="KW-0479">Metal-binding</keyword>
<feature type="compositionally biased region" description="Basic and acidic residues" evidence="6">
    <location>
        <begin position="150"/>
        <end position="170"/>
    </location>
</feature>
<evidence type="ECO:0000256" key="1">
    <source>
        <dbReference type="ARBA" id="ARBA00001946"/>
    </source>
</evidence>
<feature type="compositionally biased region" description="Gly residues" evidence="6">
    <location>
        <begin position="643"/>
        <end position="658"/>
    </location>
</feature>
<evidence type="ECO:0000313" key="8">
    <source>
        <dbReference type="EMBL" id="OZC04060.1"/>
    </source>
</evidence>
<keyword evidence="3" id="KW-0378">Hydrolase</keyword>
<feature type="compositionally biased region" description="Basic and acidic residues" evidence="6">
    <location>
        <begin position="1027"/>
        <end position="1045"/>
    </location>
</feature>
<feature type="compositionally biased region" description="Basic and acidic residues" evidence="6">
    <location>
        <begin position="621"/>
        <end position="641"/>
    </location>
</feature>
<feature type="region of interest" description="Disordered" evidence="6">
    <location>
        <begin position="99"/>
        <end position="669"/>
    </location>
</feature>
<dbReference type="FunCoup" id="A0A259U286">
    <property type="interactions" value="295"/>
</dbReference>
<name>A0A259U286_9BACT</name>
<feature type="compositionally biased region" description="Acidic residues" evidence="6">
    <location>
        <begin position="107"/>
        <end position="123"/>
    </location>
</feature>
<dbReference type="InterPro" id="IPR019307">
    <property type="entry name" value="RNA-bd_AU-1/RNase_E/G"/>
</dbReference>
<sequence length="1141" mass="126659">MKKEIVINASKDRARIAIVEDGQLAELYVEHPDNVRTLGNIYLGKVAKVMGQIHAAFVDIGQKQDAFLHFSDLTENAPQLFVMAGEDVPGLEAPILAKAPQKRVADDESEPDVEETLEVEDAADESKTARTGRSRSRRRRRGGRGRRGGSGRDGRKTEEEEEQEERRLPHVIDLTQKSGSVRPKPAPKPAPEPASGDENKDTDEAPEAEKPKRTRTRSKKKTDDAPAEDDAPKTDGDAPEAEEAPKPKRKTRSRKKKEDVDGGAEEAASDEQAEKPKRTRLRKKKADAPDDASGADANDADEAPEAEKPKRTRSRSKKKADESNDEVASEEKPKRTRSRSKAKEADDASGDEADEKPKGRVRTPKQEKSDHEKREADEASEDEKPKRTRSRSRKKKDETPEASGDDSGAEEKAEKPKRTRSRKKTEDAPAPEADEPAAEAKPVSHAAKHTIDLSTPSRSSRRSAPKEEEQDDEPRSRRSRSDSEDDASGENSGRSRRSRSKSDDDSNEDSGRSRRGRSRKDEDSDSSSEDDNGRSRRRSRSDSSDDDASGDDSRSRRRSRSTSDDDSDSGDSRRSRSKKDDDADSDDARGSRSRRGGRGSSSKDDDSDDDSRSSRGSRGGRSSERRSDDGGRSEDTRDRGRSGARGGRNGNGRSGGQKGAPQWNGKAEDLLKRGSRVLVKITKEPISSKGSRVSTDISLAGRFLVLVPAADYVAVSKKIESSKERRRLRALASSLKPANCGVIVRTVAGGQDAKALDQDLRLLINKWNKIEAKLDNGNAEPPILLHEDLDMVSSIMRDLFTSDFDRILIDDPHLHRKLQNYVKAVAPDMVDKVQMHRSNQPVFRACGIEKQVEEAFSERVNMKGGGYLIIEHTEAMHVVDVNSGRAGRGKRRAEENLLAVNMEAAKEIGRQLRLRDLGGIICVDFIDLRHDRDRRKVTDAIKKEFAKDRAVTKVIGMSDFGVMQITRQRLRPSITAQDDSEGMDAMEAAGATEIVQPERDHPEPAPEAQEEPRQSGRREASGGGRSRRGESRRGESRRESSRPSEDVSPVQLAERVRDWLAHYRDNVDAKFARKPIVVSVHPLMGSYLRRGFPSPLTRLRFRLRNVPFSVVDDPKVDPLSFEVVDEKSGRPLRSKYPLGDD</sequence>
<comment type="cofactor">
    <cofactor evidence="1">
        <name>Mg(2+)</name>
        <dbReference type="ChEBI" id="CHEBI:18420"/>
    </cofactor>
</comment>
<feature type="compositionally biased region" description="Basic and acidic residues" evidence="6">
    <location>
        <begin position="500"/>
        <end position="512"/>
    </location>
</feature>
<evidence type="ECO:0000256" key="6">
    <source>
        <dbReference type="SAM" id="MobiDB-lite"/>
    </source>
</evidence>
<dbReference type="GO" id="GO:0046872">
    <property type="term" value="F:metal ion binding"/>
    <property type="evidence" value="ECO:0007669"/>
    <property type="project" value="UniProtKB-KW"/>
</dbReference>
<evidence type="ECO:0000259" key="7">
    <source>
        <dbReference type="Pfam" id="PF10150"/>
    </source>
</evidence>
<dbReference type="GO" id="GO:0016787">
    <property type="term" value="F:hydrolase activity"/>
    <property type="evidence" value="ECO:0007669"/>
    <property type="project" value="UniProtKB-KW"/>
</dbReference>
<feature type="compositionally biased region" description="Basic residues" evidence="6">
    <location>
        <begin position="130"/>
        <end position="149"/>
    </location>
</feature>
<dbReference type="AlphaFoldDB" id="A0A259U286"/>
<dbReference type="Proteomes" id="UP000216446">
    <property type="component" value="Unassembled WGS sequence"/>
</dbReference>
<keyword evidence="4" id="KW-0460">Magnesium</keyword>
<proteinExistence type="predicted"/>
<feature type="compositionally biased region" description="Basic and acidic residues" evidence="6">
    <location>
        <begin position="996"/>
        <end position="1020"/>
    </location>
</feature>
<evidence type="ECO:0000256" key="4">
    <source>
        <dbReference type="ARBA" id="ARBA00022842"/>
    </source>
</evidence>
<dbReference type="InterPro" id="IPR012340">
    <property type="entry name" value="NA-bd_OB-fold"/>
</dbReference>
<keyword evidence="5" id="KW-0694">RNA-binding</keyword>
<gene>
    <name evidence="8" type="ORF">BSZ36_14345</name>
</gene>
<dbReference type="GO" id="GO:0005737">
    <property type="term" value="C:cytoplasm"/>
    <property type="evidence" value="ECO:0007669"/>
    <property type="project" value="TreeGrafter"/>
</dbReference>
<dbReference type="InParanoid" id="A0A259U286"/>
<evidence type="ECO:0000256" key="5">
    <source>
        <dbReference type="ARBA" id="ARBA00022884"/>
    </source>
</evidence>
<dbReference type="Gene3D" id="2.40.50.140">
    <property type="entry name" value="Nucleic acid-binding proteins"/>
    <property type="match status" value="2"/>
</dbReference>